<evidence type="ECO:0000313" key="1">
    <source>
        <dbReference type="EMBL" id="GBP13423.1"/>
    </source>
</evidence>
<gene>
    <name evidence="1" type="ORF">EVAR_4181_1</name>
</gene>
<dbReference type="EMBL" id="BGZK01000057">
    <property type="protein sequence ID" value="GBP13423.1"/>
    <property type="molecule type" value="Genomic_DNA"/>
</dbReference>
<reference evidence="1 2" key="1">
    <citation type="journal article" date="2019" name="Commun. Biol.">
        <title>The bagworm genome reveals a unique fibroin gene that provides high tensile strength.</title>
        <authorList>
            <person name="Kono N."/>
            <person name="Nakamura H."/>
            <person name="Ohtoshi R."/>
            <person name="Tomita M."/>
            <person name="Numata K."/>
            <person name="Arakawa K."/>
        </authorList>
    </citation>
    <scope>NUCLEOTIDE SEQUENCE [LARGE SCALE GENOMIC DNA]</scope>
</reference>
<name>A0A4C1TG01_EUMVA</name>
<organism evidence="1 2">
    <name type="scientific">Eumeta variegata</name>
    <name type="common">Bagworm moth</name>
    <name type="synonym">Eumeta japonica</name>
    <dbReference type="NCBI Taxonomy" id="151549"/>
    <lineage>
        <taxon>Eukaryota</taxon>
        <taxon>Metazoa</taxon>
        <taxon>Ecdysozoa</taxon>
        <taxon>Arthropoda</taxon>
        <taxon>Hexapoda</taxon>
        <taxon>Insecta</taxon>
        <taxon>Pterygota</taxon>
        <taxon>Neoptera</taxon>
        <taxon>Endopterygota</taxon>
        <taxon>Lepidoptera</taxon>
        <taxon>Glossata</taxon>
        <taxon>Ditrysia</taxon>
        <taxon>Tineoidea</taxon>
        <taxon>Psychidae</taxon>
        <taxon>Oiketicinae</taxon>
        <taxon>Eumeta</taxon>
    </lineage>
</organism>
<proteinExistence type="predicted"/>
<dbReference type="AlphaFoldDB" id="A0A4C1TG01"/>
<accession>A0A4C1TG01</accession>
<dbReference type="Proteomes" id="UP000299102">
    <property type="component" value="Unassembled WGS sequence"/>
</dbReference>
<evidence type="ECO:0000313" key="2">
    <source>
        <dbReference type="Proteomes" id="UP000299102"/>
    </source>
</evidence>
<keyword evidence="2" id="KW-1185">Reference proteome</keyword>
<protein>
    <submittedName>
        <fullName evidence="1">Uncharacterized protein</fullName>
    </submittedName>
</protein>
<comment type="caution">
    <text evidence="1">The sequence shown here is derived from an EMBL/GenBank/DDBJ whole genome shotgun (WGS) entry which is preliminary data.</text>
</comment>
<dbReference type="OrthoDB" id="6915892at2759"/>
<sequence length="152" mass="17388">MFHYDYMAFREWLGVVACLHCITWLSTHRTEVIEAVPLGYLVRLAVAERPLEPDQEGVGEDFARSARGYQQHRRSQASRPHGCQTEMRTFTVIIQSIDGDCLHNLKEYECGLRMDELSVKCLLYADDQKILAPSACEVQGRQGKGGRTWQIK</sequence>